<accession>A0A1I6NZ30</accession>
<dbReference type="PANTHER" id="PTHR32183:SF11">
    <property type="entry name" value="THIOL METHYLTRANSFERASE 2-RELATED"/>
    <property type="match status" value="1"/>
</dbReference>
<reference evidence="6" key="1">
    <citation type="submission" date="2016-10" db="EMBL/GenBank/DDBJ databases">
        <authorList>
            <person name="Varghese N."/>
            <person name="Submissions S."/>
        </authorList>
    </citation>
    <scope>NUCLEOTIDE SEQUENCE [LARGE SCALE GENOMIC DNA]</scope>
    <source>
        <strain evidence="6">DSM 24450</strain>
    </source>
</reference>
<dbReference type="InterPro" id="IPR029063">
    <property type="entry name" value="SAM-dependent_MTases_sf"/>
</dbReference>
<evidence type="ECO:0000256" key="3">
    <source>
        <dbReference type="ARBA" id="ARBA00022679"/>
    </source>
</evidence>
<gene>
    <name evidence="5" type="ORF">SAMN04488006_0737</name>
</gene>
<dbReference type="OrthoDB" id="9778208at2"/>
<keyword evidence="1" id="KW-0597">Phosphoprotein</keyword>
<dbReference type="GO" id="GO:0032259">
    <property type="term" value="P:methylation"/>
    <property type="evidence" value="ECO:0007669"/>
    <property type="project" value="UniProtKB-KW"/>
</dbReference>
<evidence type="ECO:0000256" key="4">
    <source>
        <dbReference type="ARBA" id="ARBA00022691"/>
    </source>
</evidence>
<keyword evidence="4" id="KW-0949">S-adenosyl-L-methionine</keyword>
<keyword evidence="2 5" id="KW-0489">Methyltransferase</keyword>
<dbReference type="AlphaFoldDB" id="A0A1I6NZ30"/>
<organism evidence="5 6">
    <name type="scientific">Lutibacter maritimus</name>
    <dbReference type="NCBI Taxonomy" id="593133"/>
    <lineage>
        <taxon>Bacteria</taxon>
        <taxon>Pseudomonadati</taxon>
        <taxon>Bacteroidota</taxon>
        <taxon>Flavobacteriia</taxon>
        <taxon>Flavobacteriales</taxon>
        <taxon>Flavobacteriaceae</taxon>
        <taxon>Lutibacter</taxon>
    </lineage>
</organism>
<evidence type="ECO:0000313" key="6">
    <source>
        <dbReference type="Proteomes" id="UP000199312"/>
    </source>
</evidence>
<dbReference type="Gene3D" id="3.40.50.150">
    <property type="entry name" value="Vaccinia Virus protein VP39"/>
    <property type="match status" value="1"/>
</dbReference>
<dbReference type="STRING" id="593133.SAMN04488006_0737"/>
<keyword evidence="6" id="KW-1185">Reference proteome</keyword>
<dbReference type="GO" id="GO:0008757">
    <property type="term" value="F:S-adenosylmethionine-dependent methyltransferase activity"/>
    <property type="evidence" value="ECO:0007669"/>
    <property type="project" value="InterPro"/>
</dbReference>
<keyword evidence="3 5" id="KW-0808">Transferase</keyword>
<proteinExistence type="predicted"/>
<dbReference type="PROSITE" id="PS51585">
    <property type="entry name" value="SAM_MT_TPMT"/>
    <property type="match status" value="1"/>
</dbReference>
<name>A0A1I6NZ30_9FLAO</name>
<protein>
    <submittedName>
        <fullName evidence="5">Thiopurine S-methyltransferase (TPMT)</fullName>
    </submittedName>
</protein>
<dbReference type="InterPro" id="IPR008854">
    <property type="entry name" value="TPMT"/>
</dbReference>
<sequence>MNSRFNKDYWENKYKENATGWDIGYASTPLTTYFNQLTNKDLRILIPGGGNCYEAEYLFEHGFKNVFVIDIALQPLKNLKKRFPDFPDEHLIHDDFFNHSETYDLIIEQTFFCALDPNLRTAYCNKMHNLLNKNGKVIGLLFNFELTEVGPPFGGSIVEYTKLFYEKFSINVLERCYNSIKPRDGRELFFIFEKN</sequence>
<dbReference type="EMBL" id="FOZP01000001">
    <property type="protein sequence ID" value="SFS33216.1"/>
    <property type="molecule type" value="Genomic_DNA"/>
</dbReference>
<dbReference type="SUPFAM" id="SSF53335">
    <property type="entry name" value="S-adenosyl-L-methionine-dependent methyltransferases"/>
    <property type="match status" value="1"/>
</dbReference>
<dbReference type="PANTHER" id="PTHR32183">
    <property type="match status" value="1"/>
</dbReference>
<evidence type="ECO:0000256" key="1">
    <source>
        <dbReference type="ARBA" id="ARBA00022553"/>
    </source>
</evidence>
<dbReference type="RefSeq" id="WP_090222752.1">
    <property type="nucleotide sequence ID" value="NZ_FOZP01000001.1"/>
</dbReference>
<dbReference type="CDD" id="cd02440">
    <property type="entry name" value="AdoMet_MTases"/>
    <property type="match status" value="1"/>
</dbReference>
<dbReference type="Proteomes" id="UP000199312">
    <property type="component" value="Unassembled WGS sequence"/>
</dbReference>
<evidence type="ECO:0000313" key="5">
    <source>
        <dbReference type="EMBL" id="SFS33216.1"/>
    </source>
</evidence>
<dbReference type="Pfam" id="PF05724">
    <property type="entry name" value="TPMT"/>
    <property type="match status" value="1"/>
</dbReference>
<evidence type="ECO:0000256" key="2">
    <source>
        <dbReference type="ARBA" id="ARBA00022603"/>
    </source>
</evidence>